<evidence type="ECO:0000256" key="1">
    <source>
        <dbReference type="SAM" id="Coils"/>
    </source>
</evidence>
<dbReference type="OrthoDB" id="996639at2759"/>
<dbReference type="Proteomes" id="UP000593576">
    <property type="component" value="Unassembled WGS sequence"/>
</dbReference>
<reference evidence="2 3" key="1">
    <citation type="journal article" date="2019" name="Genome Biol. Evol.">
        <title>Insights into the evolution of the New World diploid cottons (Gossypium, subgenus Houzingenia) based on genome sequencing.</title>
        <authorList>
            <person name="Grover C.E."/>
            <person name="Arick M.A. 2nd"/>
            <person name="Thrash A."/>
            <person name="Conover J.L."/>
            <person name="Sanders W.S."/>
            <person name="Peterson D.G."/>
            <person name="Frelichowski J.E."/>
            <person name="Scheffler J.A."/>
            <person name="Scheffler B.E."/>
            <person name="Wendel J.F."/>
        </authorList>
    </citation>
    <scope>NUCLEOTIDE SEQUENCE [LARGE SCALE GENOMIC DNA]</scope>
    <source>
        <strain evidence="2">1</strain>
        <tissue evidence="2">Leaf</tissue>
    </source>
</reference>
<dbReference type="AlphaFoldDB" id="A0A7J9L094"/>
<accession>A0A7J9L094</accession>
<evidence type="ECO:0000313" key="3">
    <source>
        <dbReference type="Proteomes" id="UP000593576"/>
    </source>
</evidence>
<evidence type="ECO:0000313" key="2">
    <source>
        <dbReference type="EMBL" id="MBA0852101.1"/>
    </source>
</evidence>
<organism evidence="2 3">
    <name type="scientific">Gossypium schwendimanii</name>
    <name type="common">Cotton</name>
    <dbReference type="NCBI Taxonomy" id="34291"/>
    <lineage>
        <taxon>Eukaryota</taxon>
        <taxon>Viridiplantae</taxon>
        <taxon>Streptophyta</taxon>
        <taxon>Embryophyta</taxon>
        <taxon>Tracheophyta</taxon>
        <taxon>Spermatophyta</taxon>
        <taxon>Magnoliopsida</taxon>
        <taxon>eudicotyledons</taxon>
        <taxon>Gunneridae</taxon>
        <taxon>Pentapetalae</taxon>
        <taxon>rosids</taxon>
        <taxon>malvids</taxon>
        <taxon>Malvales</taxon>
        <taxon>Malvaceae</taxon>
        <taxon>Malvoideae</taxon>
        <taxon>Gossypium</taxon>
    </lineage>
</organism>
<sequence length="167" mass="18805">MLSALEKCVGKLEESMEDAKESGNTLGESIDDFREQSRGFVTMCLISQIDSVQELLDSQRKKLTERNNDFEAMMMALKEETMATTKALSTRIEELKRELALCQAAVGKEVSSAALSNEEVPKLKEFAGIRFTEEEAQAKLQEIMQRGTMGEYVQDFKELMLQVSDMS</sequence>
<feature type="coiled-coil region" evidence="1">
    <location>
        <begin position="60"/>
        <end position="105"/>
    </location>
</feature>
<keyword evidence="3" id="KW-1185">Reference proteome</keyword>
<dbReference type="EMBL" id="JABFAF010000004">
    <property type="protein sequence ID" value="MBA0852101.1"/>
    <property type="molecule type" value="Genomic_DNA"/>
</dbReference>
<name>A0A7J9L094_GOSSC</name>
<protein>
    <recommendedName>
        <fullName evidence="4">Retrotransposon gag domain-containing protein</fullName>
    </recommendedName>
</protein>
<evidence type="ECO:0008006" key="4">
    <source>
        <dbReference type="Google" id="ProtNLM"/>
    </source>
</evidence>
<keyword evidence="1" id="KW-0175">Coiled coil</keyword>
<proteinExistence type="predicted"/>
<comment type="caution">
    <text evidence="2">The sequence shown here is derived from an EMBL/GenBank/DDBJ whole genome shotgun (WGS) entry which is preliminary data.</text>
</comment>
<gene>
    <name evidence="2" type="ORF">Goshw_001222</name>
</gene>